<dbReference type="Pfam" id="PF13087">
    <property type="entry name" value="AAA_12"/>
    <property type="match status" value="1"/>
</dbReference>
<accession>A0A7S3LKN3</accession>
<dbReference type="SUPFAM" id="SSF52540">
    <property type="entry name" value="P-loop containing nucleoside triphosphate hydrolases"/>
    <property type="match status" value="1"/>
</dbReference>
<dbReference type="InterPro" id="IPR027417">
    <property type="entry name" value="P-loop_NTPase"/>
</dbReference>
<dbReference type="GO" id="GO:0003729">
    <property type="term" value="F:mRNA binding"/>
    <property type="evidence" value="ECO:0007669"/>
    <property type="project" value="TreeGrafter"/>
</dbReference>
<evidence type="ECO:0000313" key="2">
    <source>
        <dbReference type="EMBL" id="CAE0432940.1"/>
    </source>
</evidence>
<dbReference type="CDD" id="cd18808">
    <property type="entry name" value="SF1_C_Upf1"/>
    <property type="match status" value="1"/>
</dbReference>
<dbReference type="PANTHER" id="PTHR10887">
    <property type="entry name" value="DNA2/NAM7 HELICASE FAMILY"/>
    <property type="match status" value="1"/>
</dbReference>
<protein>
    <recommendedName>
        <fullName evidence="1">DNA2/NAM7 helicase-like C-terminal domain-containing protein</fullName>
    </recommendedName>
</protein>
<gene>
    <name evidence="2" type="ORF">ASTO00021_LOCUS3258</name>
</gene>
<organism evidence="2">
    <name type="scientific">Aplanochytrium stocchinoi</name>
    <dbReference type="NCBI Taxonomy" id="215587"/>
    <lineage>
        <taxon>Eukaryota</taxon>
        <taxon>Sar</taxon>
        <taxon>Stramenopiles</taxon>
        <taxon>Bigyra</taxon>
        <taxon>Labyrinthulomycetes</taxon>
        <taxon>Thraustochytrida</taxon>
        <taxon>Thraustochytriidae</taxon>
        <taxon>Aplanochytrium</taxon>
    </lineage>
</organism>
<dbReference type="InterPro" id="IPR045055">
    <property type="entry name" value="DNA2/NAM7-like"/>
</dbReference>
<evidence type="ECO:0000259" key="1">
    <source>
        <dbReference type="Pfam" id="PF13087"/>
    </source>
</evidence>
<sequence>MLNLVPKVGADLSLFKINVSGQRVKLREINEQHCNPGFQHIWQCVDVSDYEGKGEDEPLPDVFNNLGEAEYIVSVFQYMIILGYKPQHISIITPFNGQKHLIVDIMRKRCMDIGLPMPGQILTFDAAQGMQNEFVLVSLVRTNGVDGYLADSRNVNRIMSHARRGLYVFGCKDNFLKNSYSKIWTQLWKSSPGLKLDLCFGEQLWRNDPKFVHRRVLSPHDKDRLHNVSSVNDMLSITEVLLRLVR</sequence>
<dbReference type="EMBL" id="HBIN01004605">
    <property type="protein sequence ID" value="CAE0432940.1"/>
    <property type="molecule type" value="Transcribed_RNA"/>
</dbReference>
<dbReference type="AlphaFoldDB" id="A0A7S3LKN3"/>
<dbReference type="InterPro" id="IPR047187">
    <property type="entry name" value="SF1_C_Upf1"/>
</dbReference>
<proteinExistence type="predicted"/>
<dbReference type="Gene3D" id="3.40.50.300">
    <property type="entry name" value="P-loop containing nucleotide triphosphate hydrolases"/>
    <property type="match status" value="1"/>
</dbReference>
<dbReference type="PANTHER" id="PTHR10887:SF5">
    <property type="entry name" value="RNA HELICASE AQUARIUS"/>
    <property type="match status" value="1"/>
</dbReference>
<name>A0A7S3LKN3_9STRA</name>
<dbReference type="GO" id="GO:0071013">
    <property type="term" value="C:catalytic step 2 spliceosome"/>
    <property type="evidence" value="ECO:0007669"/>
    <property type="project" value="TreeGrafter"/>
</dbReference>
<reference evidence="2" key="1">
    <citation type="submission" date="2021-01" db="EMBL/GenBank/DDBJ databases">
        <authorList>
            <person name="Corre E."/>
            <person name="Pelletier E."/>
            <person name="Niang G."/>
            <person name="Scheremetjew M."/>
            <person name="Finn R."/>
            <person name="Kale V."/>
            <person name="Holt S."/>
            <person name="Cochrane G."/>
            <person name="Meng A."/>
            <person name="Brown T."/>
            <person name="Cohen L."/>
        </authorList>
    </citation>
    <scope>NUCLEOTIDE SEQUENCE</scope>
    <source>
        <strain evidence="2">GSBS06</strain>
    </source>
</reference>
<feature type="domain" description="DNA2/NAM7 helicase-like C-terminal" evidence="1">
    <location>
        <begin position="25"/>
        <end position="172"/>
    </location>
</feature>
<dbReference type="InterPro" id="IPR041679">
    <property type="entry name" value="DNA2/NAM7-like_C"/>
</dbReference>